<accession>A0A0N0UXJ8</accession>
<dbReference type="SUPFAM" id="SSF51905">
    <property type="entry name" value="FAD/NAD(P)-binding domain"/>
    <property type="match status" value="1"/>
</dbReference>
<evidence type="ECO:0000313" key="4">
    <source>
        <dbReference type="Proteomes" id="UP000037977"/>
    </source>
</evidence>
<dbReference type="InterPro" id="IPR006076">
    <property type="entry name" value="FAD-dep_OxRdtase"/>
</dbReference>
<name>A0A0N0UXJ8_9BACI</name>
<dbReference type="SUPFAM" id="SSF54373">
    <property type="entry name" value="FAD-linked reductases, C-terminal domain"/>
    <property type="match status" value="1"/>
</dbReference>
<dbReference type="OrthoDB" id="9794226at2"/>
<organism evidence="3 4">
    <name type="scientific">Lysinibacillus macroides</name>
    <dbReference type="NCBI Taxonomy" id="33935"/>
    <lineage>
        <taxon>Bacteria</taxon>
        <taxon>Bacillati</taxon>
        <taxon>Bacillota</taxon>
        <taxon>Bacilli</taxon>
        <taxon>Bacillales</taxon>
        <taxon>Bacillaceae</taxon>
        <taxon>Lysinibacillus</taxon>
    </lineage>
</organism>
<evidence type="ECO:0000313" key="3">
    <source>
        <dbReference type="EMBL" id="KOY84035.1"/>
    </source>
</evidence>
<gene>
    <name evidence="3" type="ORF">ADM90_01075</name>
</gene>
<dbReference type="GO" id="GO:0016491">
    <property type="term" value="F:oxidoreductase activity"/>
    <property type="evidence" value="ECO:0007669"/>
    <property type="project" value="UniProtKB-KW"/>
</dbReference>
<dbReference type="InterPro" id="IPR036188">
    <property type="entry name" value="FAD/NAD-bd_sf"/>
</dbReference>
<dbReference type="PANTHER" id="PTHR13847:SF287">
    <property type="entry name" value="FAD-DEPENDENT OXIDOREDUCTASE DOMAIN-CONTAINING PROTEIN 1"/>
    <property type="match status" value="1"/>
</dbReference>
<dbReference type="GO" id="GO:0005737">
    <property type="term" value="C:cytoplasm"/>
    <property type="evidence" value="ECO:0007669"/>
    <property type="project" value="TreeGrafter"/>
</dbReference>
<sequence length="395" mass="44007">MSLSYDVVVIGAGVIGTSVAYHLVRKGFKVALVERGGIAAGTSSRCDAVALICDKKPGIDTEIGYRSIQLFQELARELSEDFEFSTRGSLYVCETEQEMAIAKDYVQQQVNNGYVMQMMDNKEILEIEPYLAKDLIGGIWTEVDSTMNPYKLCFAFVAEAQKMGLDLFDYHEVIDIELNEKKEVQAVLTDRGKIKTKNVVNCAGVWSPIISEYVNIPIPIKPRKGLVLVSEITSLSLAKQKVHEFGYMLSKFEDIDYQRNVSELVASHNVAFTIEPTEVGNYLVGGHRAFKGYDISSEIDVMKAIAERAIRFIPKLADVQCIRAYAGIRPWVEDHLPIVSGVESVPGYYIASGHEGDGISMSPITGRMVAQILANEPTDFNIDRLNYNRYLKTTV</sequence>
<dbReference type="AlphaFoldDB" id="A0A0N0UXJ8"/>
<dbReference type="Proteomes" id="UP000037977">
    <property type="component" value="Unassembled WGS sequence"/>
</dbReference>
<evidence type="ECO:0000256" key="1">
    <source>
        <dbReference type="ARBA" id="ARBA00023002"/>
    </source>
</evidence>
<dbReference type="Gene3D" id="3.30.9.10">
    <property type="entry name" value="D-Amino Acid Oxidase, subunit A, domain 2"/>
    <property type="match status" value="1"/>
</dbReference>
<dbReference type="PATRIC" id="fig|33935.3.peg.3059"/>
<keyword evidence="4" id="KW-1185">Reference proteome</keyword>
<dbReference type="Pfam" id="PF01266">
    <property type="entry name" value="DAO"/>
    <property type="match status" value="1"/>
</dbReference>
<dbReference type="EMBL" id="LGCI01000002">
    <property type="protein sequence ID" value="KOY84035.1"/>
    <property type="molecule type" value="Genomic_DNA"/>
</dbReference>
<comment type="caution">
    <text evidence="3">The sequence shown here is derived from an EMBL/GenBank/DDBJ whole genome shotgun (WGS) entry which is preliminary data.</text>
</comment>
<proteinExistence type="predicted"/>
<evidence type="ECO:0000259" key="2">
    <source>
        <dbReference type="Pfam" id="PF01266"/>
    </source>
</evidence>
<dbReference type="PANTHER" id="PTHR13847">
    <property type="entry name" value="SARCOSINE DEHYDROGENASE-RELATED"/>
    <property type="match status" value="1"/>
</dbReference>
<dbReference type="Gene3D" id="3.50.50.60">
    <property type="entry name" value="FAD/NAD(P)-binding domain"/>
    <property type="match status" value="1"/>
</dbReference>
<feature type="domain" description="FAD dependent oxidoreductase" evidence="2">
    <location>
        <begin position="6"/>
        <end position="371"/>
    </location>
</feature>
<dbReference type="STRING" id="33935.ADM90_01075"/>
<keyword evidence="1" id="KW-0560">Oxidoreductase</keyword>
<protein>
    <recommendedName>
        <fullName evidence="2">FAD dependent oxidoreductase domain-containing protein</fullName>
    </recommendedName>
</protein>
<reference evidence="3 4" key="1">
    <citation type="submission" date="2015-07" db="EMBL/GenBank/DDBJ databases">
        <title>Genome sequencing project for genomic taxonomy and phylogenomics of Bacillus-like bacteria.</title>
        <authorList>
            <person name="Liu B."/>
            <person name="Wang J."/>
            <person name="Zhu Y."/>
            <person name="Liu G."/>
            <person name="Chen Q."/>
            <person name="Chen Z."/>
            <person name="Che J."/>
            <person name="Ge C."/>
            <person name="Shi H."/>
            <person name="Pan Z."/>
            <person name="Liu X."/>
        </authorList>
    </citation>
    <scope>NUCLEOTIDE SEQUENCE [LARGE SCALE GENOMIC DNA]</scope>
    <source>
        <strain evidence="3 4">DSM 54</strain>
    </source>
</reference>